<keyword evidence="3" id="KW-0479">Metal-binding</keyword>
<gene>
    <name evidence="7" type="ORF">S03H2_16022</name>
</gene>
<dbReference type="Pfam" id="PF02310">
    <property type="entry name" value="B12-binding"/>
    <property type="match status" value="1"/>
</dbReference>
<evidence type="ECO:0000259" key="6">
    <source>
        <dbReference type="PROSITE" id="PS51332"/>
    </source>
</evidence>
<dbReference type="InterPro" id="IPR051198">
    <property type="entry name" value="BchE-like"/>
</dbReference>
<dbReference type="GO" id="GO:0051536">
    <property type="term" value="F:iron-sulfur cluster binding"/>
    <property type="evidence" value="ECO:0007669"/>
    <property type="project" value="UniProtKB-KW"/>
</dbReference>
<accession>X1EYJ1</accession>
<comment type="cofactor">
    <cofactor evidence="1">
        <name>[4Fe-4S] cluster</name>
        <dbReference type="ChEBI" id="CHEBI:49883"/>
    </cofactor>
</comment>
<evidence type="ECO:0000256" key="4">
    <source>
        <dbReference type="ARBA" id="ARBA00023004"/>
    </source>
</evidence>
<keyword evidence="4" id="KW-0408">Iron</keyword>
<organism evidence="7">
    <name type="scientific">marine sediment metagenome</name>
    <dbReference type="NCBI Taxonomy" id="412755"/>
    <lineage>
        <taxon>unclassified sequences</taxon>
        <taxon>metagenomes</taxon>
        <taxon>ecological metagenomes</taxon>
    </lineage>
</organism>
<dbReference type="Gene3D" id="3.40.50.280">
    <property type="entry name" value="Cobalamin-binding domain"/>
    <property type="match status" value="1"/>
</dbReference>
<evidence type="ECO:0000256" key="3">
    <source>
        <dbReference type="ARBA" id="ARBA00022723"/>
    </source>
</evidence>
<keyword evidence="2" id="KW-0949">S-adenosyl-L-methionine</keyword>
<dbReference type="InterPro" id="IPR006158">
    <property type="entry name" value="Cobalamin-bd"/>
</dbReference>
<dbReference type="CDD" id="cd02068">
    <property type="entry name" value="radical_SAM_B12_BD"/>
    <property type="match status" value="1"/>
</dbReference>
<feature type="non-terminal residue" evidence="7">
    <location>
        <position position="205"/>
    </location>
</feature>
<protein>
    <recommendedName>
        <fullName evidence="6">B12-binding domain-containing protein</fullName>
    </recommendedName>
</protein>
<dbReference type="PROSITE" id="PS51332">
    <property type="entry name" value="B12_BINDING"/>
    <property type="match status" value="1"/>
</dbReference>
<evidence type="ECO:0000256" key="5">
    <source>
        <dbReference type="ARBA" id="ARBA00023014"/>
    </source>
</evidence>
<evidence type="ECO:0000313" key="7">
    <source>
        <dbReference type="EMBL" id="GAH37637.1"/>
    </source>
</evidence>
<dbReference type="PANTHER" id="PTHR43409:SF7">
    <property type="entry name" value="BLL1977 PROTEIN"/>
    <property type="match status" value="1"/>
</dbReference>
<keyword evidence="5" id="KW-0411">Iron-sulfur</keyword>
<proteinExistence type="predicted"/>
<sequence length="205" mass="23062">MKIMFVEPPKDLWFVMGEYLPPPLGILNLAAYLRAHDDSLQIEIVDCQAGKISWDGLRARMEAFHPDIVAPSSLSTCNAFRGLRTIDMAKTIDSSTTTILGGQHYTVLAKESLEAYPELDIVVRREGEQTLLEVVRALKGQGSLLDVKGITFRHNDRIITTGDRPLLDNLDELPFPAYDLVSQYMKEYHFTLMAGRDTPYALFEA</sequence>
<name>X1EYJ1_9ZZZZ</name>
<feature type="domain" description="B12-binding" evidence="6">
    <location>
        <begin position="8"/>
        <end position="145"/>
    </location>
</feature>
<comment type="caution">
    <text evidence="7">The sequence shown here is derived from an EMBL/GenBank/DDBJ whole genome shotgun (WGS) entry which is preliminary data.</text>
</comment>
<evidence type="ECO:0000256" key="1">
    <source>
        <dbReference type="ARBA" id="ARBA00001966"/>
    </source>
</evidence>
<dbReference type="PANTHER" id="PTHR43409">
    <property type="entry name" value="ANAEROBIC MAGNESIUM-PROTOPORPHYRIN IX MONOMETHYL ESTER CYCLASE-RELATED"/>
    <property type="match status" value="1"/>
</dbReference>
<dbReference type="EMBL" id="BARU01008164">
    <property type="protein sequence ID" value="GAH37637.1"/>
    <property type="molecule type" value="Genomic_DNA"/>
</dbReference>
<dbReference type="AlphaFoldDB" id="X1EYJ1"/>
<evidence type="ECO:0000256" key="2">
    <source>
        <dbReference type="ARBA" id="ARBA00022691"/>
    </source>
</evidence>
<dbReference type="GO" id="GO:0046872">
    <property type="term" value="F:metal ion binding"/>
    <property type="evidence" value="ECO:0007669"/>
    <property type="project" value="UniProtKB-KW"/>
</dbReference>
<reference evidence="7" key="1">
    <citation type="journal article" date="2014" name="Front. Microbiol.">
        <title>High frequency of phylogenetically diverse reductive dehalogenase-homologous genes in deep subseafloor sedimentary metagenomes.</title>
        <authorList>
            <person name="Kawai M."/>
            <person name="Futagami T."/>
            <person name="Toyoda A."/>
            <person name="Takaki Y."/>
            <person name="Nishi S."/>
            <person name="Hori S."/>
            <person name="Arai W."/>
            <person name="Tsubouchi T."/>
            <person name="Morono Y."/>
            <person name="Uchiyama I."/>
            <person name="Ito T."/>
            <person name="Fujiyama A."/>
            <person name="Inagaki F."/>
            <person name="Takami H."/>
        </authorList>
    </citation>
    <scope>NUCLEOTIDE SEQUENCE</scope>
    <source>
        <strain evidence="7">Expedition CK06-06</strain>
    </source>
</reference>
<dbReference type="GO" id="GO:0031419">
    <property type="term" value="F:cobalamin binding"/>
    <property type="evidence" value="ECO:0007669"/>
    <property type="project" value="InterPro"/>
</dbReference>